<dbReference type="GO" id="GO:0006811">
    <property type="term" value="P:monoatomic ion transport"/>
    <property type="evidence" value="ECO:0007669"/>
    <property type="project" value="UniProtKB-KW"/>
</dbReference>
<evidence type="ECO:0000256" key="5">
    <source>
        <dbReference type="ARBA" id="ARBA00022597"/>
    </source>
</evidence>
<reference evidence="17 18" key="1">
    <citation type="submission" date="2020-08" db="EMBL/GenBank/DDBJ databases">
        <title>Genomic Encyclopedia of Type Strains, Phase IV (KMG-IV): sequencing the most valuable type-strain genomes for metagenomic binning, comparative biology and taxonomic classification.</title>
        <authorList>
            <person name="Goeker M."/>
        </authorList>
    </citation>
    <scope>NUCLEOTIDE SEQUENCE [LARGE SCALE GENOMIC DNA]</scope>
    <source>
        <strain evidence="17 18">DSM 26189</strain>
    </source>
</reference>
<dbReference type="Pfam" id="PF22461">
    <property type="entry name" value="SLBB_2"/>
    <property type="match status" value="2"/>
</dbReference>
<keyword evidence="18" id="KW-1185">Reference proteome</keyword>
<sequence length="371" mass="39228">MPSAGPSARAVDRAQQQPVANASIEIIDVTDAVARQLIATSSTAYFAESLGDGYPVGSIVGKGDVLDISIWEAPPAALFGTSGIGGDQRLGSASGSTARGASLPEQMVDSEGQVTIPFVGRVNAAGRTTQQIAREINQRLLGKAHQPQTIVRVLRNATTNVTVVGDVANSGRVALTARGERLLDVLASVGGVKQPVGKTTIQVTRGTHTSTMPLEAVIKDPRQNIRLQPDDVVTALFQPYSFTALGAVGSNAEINYEGTGITLAQALGRVAGLQDFRADVKGVFLFRLEDPTALDPATRQRARLTPDGKVPVIYRINMKDPAMFFVAQSFPIRNKDVLYVSNAPLADIQKFVNVISSTIIPVATVSAVMEQ</sequence>
<keyword evidence="12" id="KW-0564">Palmitate</keyword>
<feature type="domain" description="SLBB" evidence="16">
    <location>
        <begin position="245"/>
        <end position="340"/>
    </location>
</feature>
<dbReference type="GO" id="GO:0015288">
    <property type="term" value="F:porin activity"/>
    <property type="evidence" value="ECO:0007669"/>
    <property type="project" value="UniProtKB-KW"/>
</dbReference>
<keyword evidence="10" id="KW-0626">Porin</keyword>
<keyword evidence="5" id="KW-0762">Sugar transport</keyword>
<organism evidence="17 18">
    <name type="scientific">Sphingobium jiangsuense</name>
    <dbReference type="NCBI Taxonomy" id="870476"/>
    <lineage>
        <taxon>Bacteria</taxon>
        <taxon>Pseudomonadati</taxon>
        <taxon>Pseudomonadota</taxon>
        <taxon>Alphaproteobacteria</taxon>
        <taxon>Sphingomonadales</taxon>
        <taxon>Sphingomonadaceae</taxon>
        <taxon>Sphingobium</taxon>
    </lineage>
</organism>
<dbReference type="RefSeq" id="WP_246343497.1">
    <property type="nucleotide sequence ID" value="NZ_BSPS01000019.1"/>
</dbReference>
<comment type="caution">
    <text evidence="17">The sequence shown here is derived from an EMBL/GenBank/DDBJ whole genome shotgun (WGS) entry which is preliminary data.</text>
</comment>
<keyword evidence="6" id="KW-0812">Transmembrane</keyword>
<evidence type="ECO:0000259" key="16">
    <source>
        <dbReference type="Pfam" id="PF22461"/>
    </source>
</evidence>
<name>A0A7W6BFW7_9SPHN</name>
<protein>
    <submittedName>
        <fullName evidence="17">Polysaccharide export outer membrane protein</fullName>
    </submittedName>
</protein>
<dbReference type="GO" id="GO:0009279">
    <property type="term" value="C:cell outer membrane"/>
    <property type="evidence" value="ECO:0007669"/>
    <property type="project" value="UniProtKB-SubCell"/>
</dbReference>
<dbReference type="AlphaFoldDB" id="A0A7W6BFW7"/>
<keyword evidence="4" id="KW-1134">Transmembrane beta strand</keyword>
<evidence type="ECO:0000256" key="12">
    <source>
        <dbReference type="ARBA" id="ARBA00023139"/>
    </source>
</evidence>
<evidence type="ECO:0000256" key="4">
    <source>
        <dbReference type="ARBA" id="ARBA00022452"/>
    </source>
</evidence>
<keyword evidence="9" id="KW-0406">Ion transport</keyword>
<dbReference type="InterPro" id="IPR003715">
    <property type="entry name" value="Poly_export_N"/>
</dbReference>
<dbReference type="GO" id="GO:0046930">
    <property type="term" value="C:pore complex"/>
    <property type="evidence" value="ECO:0007669"/>
    <property type="project" value="UniProtKB-KW"/>
</dbReference>
<comment type="similarity">
    <text evidence="2">Belongs to the BexD/CtrA/VexA family.</text>
</comment>
<dbReference type="InterPro" id="IPR054765">
    <property type="entry name" value="SLBB_dom"/>
</dbReference>
<keyword evidence="14" id="KW-0449">Lipoprotein</keyword>
<evidence type="ECO:0000256" key="2">
    <source>
        <dbReference type="ARBA" id="ARBA00009450"/>
    </source>
</evidence>
<dbReference type="InterPro" id="IPR049712">
    <property type="entry name" value="Poly_export"/>
</dbReference>
<evidence type="ECO:0000256" key="10">
    <source>
        <dbReference type="ARBA" id="ARBA00023114"/>
    </source>
</evidence>
<dbReference type="PANTHER" id="PTHR33619:SF3">
    <property type="entry name" value="POLYSACCHARIDE EXPORT PROTEIN GFCE-RELATED"/>
    <property type="match status" value="1"/>
</dbReference>
<proteinExistence type="inferred from homology"/>
<evidence type="ECO:0000256" key="11">
    <source>
        <dbReference type="ARBA" id="ARBA00023136"/>
    </source>
</evidence>
<keyword evidence="7" id="KW-0732">Signal</keyword>
<dbReference type="Gene3D" id="3.10.560.10">
    <property type="entry name" value="Outer membrane lipoprotein wza domain like"/>
    <property type="match status" value="2"/>
</dbReference>
<comment type="subcellular location">
    <subcellularLocation>
        <location evidence="1">Cell outer membrane</location>
        <topology evidence="1">Multi-pass membrane protein</topology>
    </subcellularLocation>
</comment>
<keyword evidence="8" id="KW-0625">Polysaccharide transport</keyword>
<evidence type="ECO:0000256" key="8">
    <source>
        <dbReference type="ARBA" id="ARBA00023047"/>
    </source>
</evidence>
<dbReference type="EMBL" id="JACIDT010000006">
    <property type="protein sequence ID" value="MBB3926240.1"/>
    <property type="molecule type" value="Genomic_DNA"/>
</dbReference>
<dbReference type="Pfam" id="PF02563">
    <property type="entry name" value="Poly_export"/>
    <property type="match status" value="1"/>
</dbReference>
<evidence type="ECO:0000256" key="3">
    <source>
        <dbReference type="ARBA" id="ARBA00022448"/>
    </source>
</evidence>
<feature type="domain" description="Polysaccharide export protein N-terminal" evidence="15">
    <location>
        <begin position="59"/>
        <end position="153"/>
    </location>
</feature>
<keyword evidence="11" id="KW-0472">Membrane</keyword>
<evidence type="ECO:0000259" key="15">
    <source>
        <dbReference type="Pfam" id="PF02563"/>
    </source>
</evidence>
<evidence type="ECO:0000256" key="7">
    <source>
        <dbReference type="ARBA" id="ARBA00022729"/>
    </source>
</evidence>
<evidence type="ECO:0000256" key="6">
    <source>
        <dbReference type="ARBA" id="ARBA00022692"/>
    </source>
</evidence>
<accession>A0A7W6BFW7</accession>
<feature type="domain" description="SLBB" evidence="16">
    <location>
        <begin position="160"/>
        <end position="233"/>
    </location>
</feature>
<dbReference type="Gene3D" id="3.30.1950.10">
    <property type="entry name" value="wza like domain"/>
    <property type="match status" value="1"/>
</dbReference>
<evidence type="ECO:0000256" key="13">
    <source>
        <dbReference type="ARBA" id="ARBA00023237"/>
    </source>
</evidence>
<dbReference type="GO" id="GO:0015159">
    <property type="term" value="F:polysaccharide transmembrane transporter activity"/>
    <property type="evidence" value="ECO:0007669"/>
    <property type="project" value="InterPro"/>
</dbReference>
<evidence type="ECO:0000313" key="17">
    <source>
        <dbReference type="EMBL" id="MBB3926240.1"/>
    </source>
</evidence>
<keyword evidence="13" id="KW-0998">Cell outer membrane</keyword>
<gene>
    <name evidence="17" type="ORF">GGR43_001957</name>
</gene>
<evidence type="ECO:0000256" key="14">
    <source>
        <dbReference type="ARBA" id="ARBA00023288"/>
    </source>
</evidence>
<evidence type="ECO:0000256" key="1">
    <source>
        <dbReference type="ARBA" id="ARBA00004571"/>
    </source>
</evidence>
<dbReference type="PANTHER" id="PTHR33619">
    <property type="entry name" value="POLYSACCHARIDE EXPORT PROTEIN GFCE-RELATED"/>
    <property type="match status" value="1"/>
</dbReference>
<evidence type="ECO:0000313" key="18">
    <source>
        <dbReference type="Proteomes" id="UP000571950"/>
    </source>
</evidence>
<dbReference type="Proteomes" id="UP000571950">
    <property type="component" value="Unassembled WGS sequence"/>
</dbReference>
<keyword evidence="3" id="KW-0813">Transport</keyword>
<evidence type="ECO:0000256" key="9">
    <source>
        <dbReference type="ARBA" id="ARBA00023065"/>
    </source>
</evidence>